<protein>
    <submittedName>
        <fullName evidence="2 3">MULE transposase domain, FHY3/FAR1 family</fullName>
    </submittedName>
</protein>
<dbReference type="Gramene" id="mRNA:HanXRQr2_Chr01g0032911">
    <property type="protein sequence ID" value="mRNA:HanXRQr2_Chr01g0032911"/>
    <property type="gene ID" value="HanXRQr2_Chr01g0032911"/>
</dbReference>
<reference evidence="2" key="3">
    <citation type="submission" date="2020-06" db="EMBL/GenBank/DDBJ databases">
        <title>Helianthus annuus Genome sequencing and assembly Release 2.</title>
        <authorList>
            <person name="Gouzy J."/>
            <person name="Langlade N."/>
            <person name="Munos S."/>
        </authorList>
    </citation>
    <scope>NUCLEOTIDE SEQUENCE</scope>
    <source>
        <tissue evidence="2">Leaves</tissue>
    </source>
</reference>
<evidence type="ECO:0000313" key="2">
    <source>
        <dbReference type="EMBL" id="KAF5822950.1"/>
    </source>
</evidence>
<dbReference type="InParanoid" id="A0A251RQV3"/>
<dbReference type="InterPro" id="IPR052579">
    <property type="entry name" value="Zinc_finger_SWIM"/>
</dbReference>
<dbReference type="Proteomes" id="UP000215914">
    <property type="component" value="Chromosome 17"/>
</dbReference>
<reference evidence="2 4" key="1">
    <citation type="journal article" date="2017" name="Nature">
        <title>The sunflower genome provides insights into oil metabolism, flowering and Asterid evolution.</title>
        <authorList>
            <person name="Badouin H."/>
            <person name="Gouzy J."/>
            <person name="Grassa C.J."/>
            <person name="Murat F."/>
            <person name="Staton S.E."/>
            <person name="Cottret L."/>
            <person name="Lelandais-Briere C."/>
            <person name="Owens G.L."/>
            <person name="Carrere S."/>
            <person name="Mayjonade B."/>
            <person name="Legrand L."/>
            <person name="Gill N."/>
            <person name="Kane N.C."/>
            <person name="Bowers J.E."/>
            <person name="Hubner S."/>
            <person name="Bellec A."/>
            <person name="Berard A."/>
            <person name="Berges H."/>
            <person name="Blanchet N."/>
            <person name="Boniface M.C."/>
            <person name="Brunel D."/>
            <person name="Catrice O."/>
            <person name="Chaidir N."/>
            <person name="Claudel C."/>
            <person name="Donnadieu C."/>
            <person name="Faraut T."/>
            <person name="Fievet G."/>
            <person name="Helmstetter N."/>
            <person name="King M."/>
            <person name="Knapp S.J."/>
            <person name="Lai Z."/>
            <person name="Le Paslier M.C."/>
            <person name="Lippi Y."/>
            <person name="Lorenzon L."/>
            <person name="Mandel J.R."/>
            <person name="Marage G."/>
            <person name="Marchand G."/>
            <person name="Marquand E."/>
            <person name="Bret-Mestries E."/>
            <person name="Morien E."/>
            <person name="Nambeesan S."/>
            <person name="Nguyen T."/>
            <person name="Pegot-Espagnet P."/>
            <person name="Pouilly N."/>
            <person name="Raftis F."/>
            <person name="Sallet E."/>
            <person name="Schiex T."/>
            <person name="Thomas J."/>
            <person name="Vandecasteele C."/>
            <person name="Vares D."/>
            <person name="Vear F."/>
            <person name="Vautrin S."/>
            <person name="Crespi M."/>
            <person name="Mangin B."/>
            <person name="Burke J.M."/>
            <person name="Salse J."/>
            <person name="Munos S."/>
            <person name="Vincourt P."/>
            <person name="Rieseberg L.H."/>
            <person name="Langlade N.B."/>
        </authorList>
    </citation>
    <scope>NUCLEOTIDE SEQUENCE [LARGE SCALE GENOMIC DNA]</scope>
    <source>
        <strain evidence="4">cv. SF193</strain>
        <tissue evidence="2">Leaves</tissue>
    </source>
</reference>
<reference evidence="3" key="2">
    <citation type="submission" date="2017-02" db="EMBL/GenBank/DDBJ databases">
        <title>Sunflower complete genome.</title>
        <authorList>
            <person name="Langlade N."/>
            <person name="Munos S."/>
        </authorList>
    </citation>
    <scope>NUCLEOTIDE SEQUENCE [LARGE SCALE GENOMIC DNA]</scope>
    <source>
        <tissue evidence="3">Leaves</tissue>
    </source>
</reference>
<organism evidence="3 4">
    <name type="scientific">Helianthus annuus</name>
    <name type="common">Common sunflower</name>
    <dbReference type="NCBI Taxonomy" id="4232"/>
    <lineage>
        <taxon>Eukaryota</taxon>
        <taxon>Viridiplantae</taxon>
        <taxon>Streptophyta</taxon>
        <taxon>Embryophyta</taxon>
        <taxon>Tracheophyta</taxon>
        <taxon>Spermatophyta</taxon>
        <taxon>Magnoliopsida</taxon>
        <taxon>eudicotyledons</taxon>
        <taxon>Gunneridae</taxon>
        <taxon>Pentapetalae</taxon>
        <taxon>asterids</taxon>
        <taxon>campanulids</taxon>
        <taxon>Asterales</taxon>
        <taxon>Asteraceae</taxon>
        <taxon>Asteroideae</taxon>
        <taxon>Heliantheae alliance</taxon>
        <taxon>Heliantheae</taxon>
        <taxon>Helianthus</taxon>
    </lineage>
</organism>
<evidence type="ECO:0000313" key="3">
    <source>
        <dbReference type="EMBL" id="OTF86878.1"/>
    </source>
</evidence>
<sequence>MPFVQVVGVTSTGKSFCIAHAVICKERRGNYVWVLERIKSILHECMMPRVIVTDRELALINACSKVFPNATRLLCQFHIEQNIVRQCKKGFDKQDWGKFKTYWRRVCESTSEPMYKYNLEKMYNRLVVANRESVYDYVYENWLKDYKEMFVYAWTDKCRNFGQRTTNRVESQHANLKRYITRGSSLVRIARCVIDIVETQYDEIQKSFTESIEKTMNHHRHPLFDNLRGKVSHEALDLLAKELMRKLEVLRKLNASCGCHMWLSCGLPCACRLENYKRTGKKY</sequence>
<dbReference type="InterPro" id="IPR018289">
    <property type="entry name" value="MULE_transposase_dom"/>
</dbReference>
<evidence type="ECO:0000259" key="1">
    <source>
        <dbReference type="Pfam" id="PF10551"/>
    </source>
</evidence>
<dbReference type="PANTHER" id="PTHR31569:SF4">
    <property type="entry name" value="SWIM-TYPE DOMAIN-CONTAINING PROTEIN"/>
    <property type="match status" value="1"/>
</dbReference>
<accession>A0A251RQV3</accession>
<feature type="domain" description="MULE transposase" evidence="1">
    <location>
        <begin position="1"/>
        <end position="82"/>
    </location>
</feature>
<name>A0A251RQV3_HELAN</name>
<dbReference type="EMBL" id="MNCJ02000316">
    <property type="protein sequence ID" value="KAF5822950.1"/>
    <property type="molecule type" value="Genomic_DNA"/>
</dbReference>
<dbReference type="EMBL" id="CM007906">
    <property type="protein sequence ID" value="OTF86878.1"/>
    <property type="molecule type" value="Genomic_DNA"/>
</dbReference>
<dbReference type="Pfam" id="PF10551">
    <property type="entry name" value="MULE"/>
    <property type="match status" value="1"/>
</dbReference>
<keyword evidence="4" id="KW-1185">Reference proteome</keyword>
<evidence type="ECO:0000313" key="4">
    <source>
        <dbReference type="Proteomes" id="UP000215914"/>
    </source>
</evidence>
<dbReference type="AlphaFoldDB" id="A0A251RQV3"/>
<dbReference type="PANTHER" id="PTHR31569">
    <property type="entry name" value="SWIM-TYPE DOMAIN-CONTAINING PROTEIN"/>
    <property type="match status" value="1"/>
</dbReference>
<proteinExistence type="predicted"/>
<gene>
    <name evidence="3" type="ORF">HannXRQ_Chr17g0555641</name>
    <name evidence="2" type="ORF">HanXRQr2_Chr01g0032911</name>
</gene>